<feature type="transmembrane region" description="Helical" evidence="1">
    <location>
        <begin position="226"/>
        <end position="243"/>
    </location>
</feature>
<dbReference type="RefSeq" id="WP_310799390.1">
    <property type="nucleotide sequence ID" value="NZ_CP123872.1"/>
</dbReference>
<feature type="transmembrane region" description="Helical" evidence="1">
    <location>
        <begin position="255"/>
        <end position="278"/>
    </location>
</feature>
<dbReference type="EMBL" id="CP123872">
    <property type="protein sequence ID" value="WND03537.1"/>
    <property type="molecule type" value="Genomic_DNA"/>
</dbReference>
<keyword evidence="3" id="KW-1185">Reference proteome</keyword>
<reference evidence="2" key="1">
    <citation type="submission" date="2023-04" db="EMBL/GenBank/DDBJ databases">
        <title>Complete genome sequence of Temperatibacter marinus.</title>
        <authorList>
            <person name="Rong J.-C."/>
            <person name="Yi M.-L."/>
            <person name="Zhao Q."/>
        </authorList>
    </citation>
    <scope>NUCLEOTIDE SEQUENCE</scope>
    <source>
        <strain evidence="2">NBRC 110045</strain>
    </source>
</reference>
<gene>
    <name evidence="2" type="ORF">QGN29_04015</name>
</gene>
<keyword evidence="1" id="KW-0472">Membrane</keyword>
<dbReference type="KEGG" id="tmk:QGN29_04015"/>
<sequence>MTSLSSRADLPWIYQPKIQAILVFLWILMEKMVAHVYFVTLLYTPGMPSWLPLTIGVSVGFLGCVMVWKGIHTTGNEVRESWYGFMGGSFLWTGFLEMWHHLMGKYNAQPVIMKNGEAAFIPSFDPMLGPEGGIYPFFMGEHAYLQSTSMMCLILFFLMFTNKDVRCRMLMWFRRILKMRVGMPTKTMKPQYTRVAATEYIFVNWFMYVVMLAVLDERTFGLNHPVNYVVSAGVTLWAAYIIWCQTKQRETGLTIRYAIATVGVFWYIPEMTTLWGWYKEPWVNFYNGSPEHNINALLMLAIITAYIWLSVKYFKTPINPKSGRSW</sequence>
<accession>A0AA52EJ91</accession>
<feature type="transmembrane region" description="Helical" evidence="1">
    <location>
        <begin position="294"/>
        <end position="314"/>
    </location>
</feature>
<protein>
    <submittedName>
        <fullName evidence="2">Uncharacterized protein</fullName>
    </submittedName>
</protein>
<evidence type="ECO:0000256" key="1">
    <source>
        <dbReference type="SAM" id="Phobius"/>
    </source>
</evidence>
<evidence type="ECO:0000313" key="3">
    <source>
        <dbReference type="Proteomes" id="UP001268683"/>
    </source>
</evidence>
<organism evidence="2 3">
    <name type="scientific">Temperatibacter marinus</name>
    <dbReference type="NCBI Taxonomy" id="1456591"/>
    <lineage>
        <taxon>Bacteria</taxon>
        <taxon>Pseudomonadati</taxon>
        <taxon>Pseudomonadota</taxon>
        <taxon>Alphaproteobacteria</taxon>
        <taxon>Kordiimonadales</taxon>
        <taxon>Temperatibacteraceae</taxon>
        <taxon>Temperatibacter</taxon>
    </lineage>
</organism>
<feature type="transmembrane region" description="Helical" evidence="1">
    <location>
        <begin position="195"/>
        <end position="214"/>
    </location>
</feature>
<feature type="transmembrane region" description="Helical" evidence="1">
    <location>
        <begin position="83"/>
        <end position="102"/>
    </location>
</feature>
<proteinExistence type="predicted"/>
<feature type="transmembrane region" description="Helical" evidence="1">
    <location>
        <begin position="50"/>
        <end position="71"/>
    </location>
</feature>
<dbReference type="AlphaFoldDB" id="A0AA52EJ91"/>
<keyword evidence="1" id="KW-0812">Transmembrane</keyword>
<feature type="transmembrane region" description="Helical" evidence="1">
    <location>
        <begin position="21"/>
        <end position="44"/>
    </location>
</feature>
<name>A0AA52EJ91_9PROT</name>
<evidence type="ECO:0000313" key="2">
    <source>
        <dbReference type="EMBL" id="WND03537.1"/>
    </source>
</evidence>
<dbReference type="Proteomes" id="UP001268683">
    <property type="component" value="Chromosome"/>
</dbReference>
<keyword evidence="1" id="KW-1133">Transmembrane helix</keyword>
<feature type="transmembrane region" description="Helical" evidence="1">
    <location>
        <begin position="143"/>
        <end position="161"/>
    </location>
</feature>